<dbReference type="GO" id="GO:0003676">
    <property type="term" value="F:nucleic acid binding"/>
    <property type="evidence" value="ECO:0007669"/>
    <property type="project" value="InterPro"/>
</dbReference>
<protein>
    <recommendedName>
        <fullName evidence="1">Integrase catalytic domain-containing protein</fullName>
    </recommendedName>
</protein>
<evidence type="ECO:0000313" key="2">
    <source>
        <dbReference type="EnsemblMetazoa" id="XP_029344671.1"/>
    </source>
</evidence>
<dbReference type="SUPFAM" id="SSF53098">
    <property type="entry name" value="Ribonuclease H-like"/>
    <property type="match status" value="1"/>
</dbReference>
<dbReference type="PROSITE" id="PS50994">
    <property type="entry name" value="INTEGRASE"/>
    <property type="match status" value="1"/>
</dbReference>
<reference evidence="2" key="2">
    <citation type="submission" date="2022-06" db="UniProtKB">
        <authorList>
            <consortium name="EnsemblMetazoa"/>
        </authorList>
    </citation>
    <scope>IDENTIFICATION</scope>
</reference>
<proteinExistence type="predicted"/>
<dbReference type="EnsemblMetazoa" id="XM_029488811.1">
    <property type="protein sequence ID" value="XP_029344671.1"/>
    <property type="gene ID" value="LOC100574228"/>
</dbReference>
<dbReference type="OrthoDB" id="10041064at2759"/>
<dbReference type="InterPro" id="IPR036397">
    <property type="entry name" value="RNaseH_sf"/>
</dbReference>
<dbReference type="GeneID" id="100574228"/>
<feature type="domain" description="Integrase catalytic" evidence="1">
    <location>
        <begin position="5"/>
        <end position="171"/>
    </location>
</feature>
<dbReference type="GO" id="GO:0015074">
    <property type="term" value="P:DNA integration"/>
    <property type="evidence" value="ECO:0007669"/>
    <property type="project" value="InterPro"/>
</dbReference>
<dbReference type="Proteomes" id="UP000007819">
    <property type="component" value="Chromosome A1"/>
</dbReference>
<accession>A0A8R2JR18</accession>
<organism evidence="2 3">
    <name type="scientific">Acyrthosiphon pisum</name>
    <name type="common">Pea aphid</name>
    <dbReference type="NCBI Taxonomy" id="7029"/>
    <lineage>
        <taxon>Eukaryota</taxon>
        <taxon>Metazoa</taxon>
        <taxon>Ecdysozoa</taxon>
        <taxon>Arthropoda</taxon>
        <taxon>Hexapoda</taxon>
        <taxon>Insecta</taxon>
        <taxon>Pterygota</taxon>
        <taxon>Neoptera</taxon>
        <taxon>Paraneoptera</taxon>
        <taxon>Hemiptera</taxon>
        <taxon>Sternorrhyncha</taxon>
        <taxon>Aphidomorpha</taxon>
        <taxon>Aphidoidea</taxon>
        <taxon>Aphididae</taxon>
        <taxon>Macrosiphini</taxon>
        <taxon>Acyrthosiphon</taxon>
    </lineage>
</organism>
<dbReference type="InterPro" id="IPR050951">
    <property type="entry name" value="Retrovirus_Pol_polyprotein"/>
</dbReference>
<reference evidence="3" key="1">
    <citation type="submission" date="2010-06" db="EMBL/GenBank/DDBJ databases">
        <authorList>
            <person name="Jiang H."/>
            <person name="Abraham K."/>
            <person name="Ali S."/>
            <person name="Alsbrooks S.L."/>
            <person name="Anim B.N."/>
            <person name="Anosike U.S."/>
            <person name="Attaway T."/>
            <person name="Bandaranaike D.P."/>
            <person name="Battles P.K."/>
            <person name="Bell S.N."/>
            <person name="Bell A.V."/>
            <person name="Beltran B."/>
            <person name="Bickham C."/>
            <person name="Bustamante Y."/>
            <person name="Caleb T."/>
            <person name="Canada A."/>
            <person name="Cardenas V."/>
            <person name="Carter K."/>
            <person name="Chacko J."/>
            <person name="Chandrabose M.N."/>
            <person name="Chavez D."/>
            <person name="Chavez A."/>
            <person name="Chen L."/>
            <person name="Chu H.-S."/>
            <person name="Claassen K.J."/>
            <person name="Cockrell R."/>
            <person name="Collins M."/>
            <person name="Cooper J.A."/>
            <person name="Cree A."/>
            <person name="Curry S.M."/>
            <person name="Da Y."/>
            <person name="Dao M.D."/>
            <person name="Das B."/>
            <person name="Davila M.-L."/>
            <person name="Davy-Carroll L."/>
            <person name="Denson S."/>
            <person name="Dinh H."/>
            <person name="Ebong V.E."/>
            <person name="Edwards J.R."/>
            <person name="Egan A."/>
            <person name="El-Daye J."/>
            <person name="Escobedo L."/>
            <person name="Fernandez S."/>
            <person name="Fernando P.R."/>
            <person name="Flagg N."/>
            <person name="Forbes L.D."/>
            <person name="Fowler R.G."/>
            <person name="Fu Q."/>
            <person name="Gabisi R.A."/>
            <person name="Ganer J."/>
            <person name="Garbino Pronczuk A."/>
            <person name="Garcia R.M."/>
            <person name="Garner T."/>
            <person name="Garrett T.E."/>
            <person name="Gonzalez D.A."/>
            <person name="Hamid H."/>
            <person name="Hawkins E.S."/>
            <person name="Hirani K."/>
            <person name="Hogues M.E."/>
            <person name="Hollins B."/>
            <person name="Hsiao C.-H."/>
            <person name="Jabil R."/>
            <person name="James M.L."/>
            <person name="Jhangiani S.N."/>
            <person name="Johnson B."/>
            <person name="Johnson Q."/>
            <person name="Joshi V."/>
            <person name="Kalu J.B."/>
            <person name="Kam C."/>
            <person name="Kashfia A."/>
            <person name="Keebler J."/>
            <person name="Kisamo H."/>
            <person name="Kovar C.L."/>
            <person name="Lago L.A."/>
            <person name="Lai C.-Y."/>
            <person name="Laidlaw J."/>
            <person name="Lara F."/>
            <person name="Le T.-K."/>
            <person name="Lee S.L."/>
            <person name="Legall F.H."/>
            <person name="Lemon S.J."/>
            <person name="Lewis L.R."/>
            <person name="Li B."/>
            <person name="Liu Y."/>
            <person name="Liu Y.-S."/>
            <person name="Lopez J."/>
            <person name="Lozado R.J."/>
            <person name="Lu J."/>
            <person name="Madu R.C."/>
            <person name="Maheshwari M."/>
            <person name="Maheshwari R."/>
            <person name="Malloy K."/>
            <person name="Martinez E."/>
            <person name="Mathew T."/>
            <person name="Mercado I.C."/>
            <person name="Mercado C."/>
            <person name="Meyer B."/>
            <person name="Montgomery K."/>
            <person name="Morgan M.B."/>
            <person name="Munidasa M."/>
            <person name="Nazareth L.V."/>
            <person name="Nelson J."/>
            <person name="Ng B.M."/>
            <person name="Nguyen N.B."/>
            <person name="Nguyen P.Q."/>
            <person name="Nguyen T."/>
            <person name="Obregon M."/>
            <person name="Okwuonu G.O."/>
            <person name="Onwere C.G."/>
            <person name="Orozco G."/>
            <person name="Parra A."/>
            <person name="Patel S."/>
            <person name="Patil S."/>
            <person name="Perez A."/>
            <person name="Perez Y."/>
            <person name="Pham C."/>
            <person name="Primus E.L."/>
            <person name="Pu L.-L."/>
            <person name="Puazo M."/>
            <person name="Qin X."/>
            <person name="Quiroz J.B."/>
            <person name="Reese J."/>
            <person name="Richards S."/>
            <person name="Rives C.M."/>
            <person name="Robberts R."/>
            <person name="Ruiz S.J."/>
            <person name="Ruiz M.J."/>
            <person name="Santibanez J."/>
            <person name="Schneider B.W."/>
            <person name="Sisson I."/>
            <person name="Smith M."/>
            <person name="Sodergren E."/>
            <person name="Song X.-Z."/>
            <person name="Song B.B."/>
            <person name="Summersgill H."/>
            <person name="Thelus R."/>
            <person name="Thornton R.D."/>
            <person name="Trejos Z.Y."/>
            <person name="Usmani K."/>
            <person name="Vattathil S."/>
            <person name="Villasana D."/>
            <person name="Walker D.L."/>
            <person name="Wang S."/>
            <person name="Wang K."/>
            <person name="White C.S."/>
            <person name="Williams A.C."/>
            <person name="Williamson J."/>
            <person name="Wilson K."/>
            <person name="Woghiren I.O."/>
            <person name="Woodworth J.R."/>
            <person name="Worley K.C."/>
            <person name="Wright R.A."/>
            <person name="Wu W."/>
            <person name="Young L."/>
            <person name="Zhang L."/>
            <person name="Zhang J."/>
            <person name="Zhu Y."/>
            <person name="Muzny D.M."/>
            <person name="Weinstock G."/>
            <person name="Gibbs R.A."/>
        </authorList>
    </citation>
    <scope>NUCLEOTIDE SEQUENCE [LARGE SCALE GENOMIC DNA]</scope>
    <source>
        <strain evidence="3">LSR1</strain>
    </source>
</reference>
<dbReference type="Gene3D" id="3.30.420.10">
    <property type="entry name" value="Ribonuclease H-like superfamily/Ribonuclease H"/>
    <property type="match status" value="1"/>
</dbReference>
<keyword evidence="3" id="KW-1185">Reference proteome</keyword>
<dbReference type="RefSeq" id="XP_029344671.1">
    <property type="nucleotide sequence ID" value="XM_029488811.1"/>
</dbReference>
<evidence type="ECO:0000259" key="1">
    <source>
        <dbReference type="PROSITE" id="PS50994"/>
    </source>
</evidence>
<evidence type="ECO:0000313" key="3">
    <source>
        <dbReference type="Proteomes" id="UP000007819"/>
    </source>
</evidence>
<dbReference type="AlphaFoldDB" id="A0A8R2JR18"/>
<dbReference type="PANTHER" id="PTHR37984:SF15">
    <property type="entry name" value="INTEGRASE CATALYTIC DOMAIN-CONTAINING PROTEIN"/>
    <property type="match status" value="1"/>
</dbReference>
<dbReference type="InterPro" id="IPR001584">
    <property type="entry name" value="Integrase_cat-core"/>
</dbReference>
<name>A0A8R2JR18_ACYPI</name>
<dbReference type="KEGG" id="api:100574228"/>
<dbReference type="PANTHER" id="PTHR37984">
    <property type="entry name" value="PROTEIN CBG26694"/>
    <property type="match status" value="1"/>
</dbReference>
<dbReference type="InterPro" id="IPR012337">
    <property type="entry name" value="RNaseH-like_sf"/>
</dbReference>
<sequence length="397" mass="44890">MNRKLVIKPITTADFNERAQIDLVDFQSVPDGKFKWILNYQDHATKFVILRPLESKRATEVANELLSILLTFGAPKILQSDNGREFVNSVINELKDLWPECVIVHGRPRHPQSQGSIERSNQDIEHMLRAWMADNKSKKWSVGLNFVQFQKNSSFHRTIGRSPYKALFGNDPKIGLSTSNLPSDLLKKLTTEEDLEHISQIKEIKKRSIACSICKVDVDLPLSEIAENNEIICQLCDSSKKIQIQRELGHEGQSIAAEKMIKGNNKKTDDFEINQCVIFGVPKVDRGPTDPPNIICVITEQKKKGLHKLGTKYGLLKGWFSSECLKKSTTQFLTTDQVDKNVEFSVREMIKKISGGQGFLSCSCKAKNPCQSSRCACFKNNMQCNSRCHNQSSCKNK</sequence>